<keyword evidence="2" id="KW-0863">Zinc-finger</keyword>
<dbReference type="CDD" id="cd15489">
    <property type="entry name" value="PHD_SF"/>
    <property type="match status" value="1"/>
</dbReference>
<dbReference type="GO" id="GO:0008270">
    <property type="term" value="F:zinc ion binding"/>
    <property type="evidence" value="ECO:0007669"/>
    <property type="project" value="UniProtKB-KW"/>
</dbReference>
<dbReference type="OrthoDB" id="7477775at2759"/>
<evidence type="ECO:0000256" key="1">
    <source>
        <dbReference type="ARBA" id="ARBA00022723"/>
    </source>
</evidence>
<evidence type="ECO:0000313" key="5">
    <source>
        <dbReference type="EMBL" id="CEO97512.1"/>
    </source>
</evidence>
<dbReference type="Gene3D" id="3.30.40.10">
    <property type="entry name" value="Zinc/RING finger domain, C3HC4 (zinc finger)"/>
    <property type="match status" value="1"/>
</dbReference>
<dbReference type="SMART" id="SM00249">
    <property type="entry name" value="PHD"/>
    <property type="match status" value="1"/>
</dbReference>
<evidence type="ECO:0000259" key="4">
    <source>
        <dbReference type="SMART" id="SM00249"/>
    </source>
</evidence>
<dbReference type="PROSITE" id="PS01359">
    <property type="entry name" value="ZF_PHD_1"/>
    <property type="match status" value="1"/>
</dbReference>
<keyword evidence="7" id="KW-1185">Reference proteome</keyword>
<organism evidence="5 7">
    <name type="scientific">Plasmodiophora brassicae</name>
    <name type="common">Clubroot disease agent</name>
    <dbReference type="NCBI Taxonomy" id="37360"/>
    <lineage>
        <taxon>Eukaryota</taxon>
        <taxon>Sar</taxon>
        <taxon>Rhizaria</taxon>
        <taxon>Endomyxa</taxon>
        <taxon>Phytomyxea</taxon>
        <taxon>Plasmodiophorida</taxon>
        <taxon>Plasmodiophoridae</taxon>
        <taxon>Plasmodiophora</taxon>
    </lineage>
</organism>
<geneLocation type="mitochondrion" evidence="6"/>
<feature type="domain" description="Zinc finger PHD-type" evidence="4">
    <location>
        <begin position="35"/>
        <end position="80"/>
    </location>
</feature>
<keyword evidence="1" id="KW-0479">Metal-binding</keyword>
<evidence type="ECO:0000256" key="3">
    <source>
        <dbReference type="ARBA" id="ARBA00022833"/>
    </source>
</evidence>
<sequence>MLSISGTTQFGGHCVVFAKQVADMLRWSSRGQHGICFCNNPARGRQTVRCVVCQMQFHTECIHLESPTVAPTGWSCSLCRPDNTGSTISIQDDGRVRVRIPRNLIEGRHQPGSSPDRDAGLGPHRVCIKSTTTLNEPGIDPAGDPDVSRTNARVDRCISAHAGVGSIDGSASCTRGTLPARLRIADSSPGSAWQDGGHGDVLLTCPDGCQPFLAFRVNCHHILELALTPSRKPVVRYQFPNLIIAMPPAEPDHLTWTKYAFSFDVDSSSDAPLARLTHVLRRVWDCQDRIVDVSTLPSLHDAQVADDRTLLQSYIVALRDKPEFKQYCHLVRRLLRGQESCAQ</sequence>
<dbReference type="InterPro" id="IPR013083">
    <property type="entry name" value="Znf_RING/FYVE/PHD"/>
</dbReference>
<keyword evidence="3" id="KW-0862">Zinc</keyword>
<evidence type="ECO:0000313" key="7">
    <source>
        <dbReference type="Proteomes" id="UP000039324"/>
    </source>
</evidence>
<proteinExistence type="predicted"/>
<dbReference type="InterPro" id="IPR011011">
    <property type="entry name" value="Znf_FYVE_PHD"/>
</dbReference>
<dbReference type="EMBL" id="OVEO01000008">
    <property type="protein sequence ID" value="SPQ97823.1"/>
    <property type="molecule type" value="Genomic_DNA"/>
</dbReference>
<dbReference type="Proteomes" id="UP000290189">
    <property type="component" value="Unassembled WGS sequence"/>
</dbReference>
<protein>
    <recommendedName>
        <fullName evidence="4">Zinc finger PHD-type domain-containing protein</fullName>
    </recommendedName>
</protein>
<evidence type="ECO:0000256" key="2">
    <source>
        <dbReference type="ARBA" id="ARBA00022771"/>
    </source>
</evidence>
<reference evidence="5 7" key="1">
    <citation type="submission" date="2015-02" db="EMBL/GenBank/DDBJ databases">
        <authorList>
            <person name="Chooi Y.-H."/>
        </authorList>
    </citation>
    <scope>NUCLEOTIDE SEQUENCE [LARGE SCALE GENOMIC DNA]</scope>
    <source>
        <strain evidence="5">E3</strain>
    </source>
</reference>
<dbReference type="Proteomes" id="UP000039324">
    <property type="component" value="Unassembled WGS sequence"/>
</dbReference>
<dbReference type="InterPro" id="IPR001965">
    <property type="entry name" value="Znf_PHD"/>
</dbReference>
<name>A0A0G4IQM8_PLABS</name>
<keyword evidence="6" id="KW-0496">Mitochondrion</keyword>
<gene>
    <name evidence="5" type="ORF">PBRA_000857</name>
    <name evidence="6" type="ORF">PLBR_LOCUS5038</name>
</gene>
<dbReference type="AlphaFoldDB" id="A0A0G4IQM8"/>
<accession>A0A0G4IQM8</accession>
<dbReference type="SUPFAM" id="SSF57903">
    <property type="entry name" value="FYVE/PHD zinc finger"/>
    <property type="match status" value="1"/>
</dbReference>
<reference evidence="6 8" key="2">
    <citation type="submission" date="2018-03" db="EMBL/GenBank/DDBJ databases">
        <authorList>
            <person name="Fogelqvist J."/>
        </authorList>
    </citation>
    <scope>NUCLEOTIDE SEQUENCE [LARGE SCALE GENOMIC DNA]</scope>
</reference>
<dbReference type="EMBL" id="CDSF01000079">
    <property type="protein sequence ID" value="CEO97512.1"/>
    <property type="molecule type" value="Genomic_DNA"/>
</dbReference>
<dbReference type="InterPro" id="IPR019786">
    <property type="entry name" value="Zinc_finger_PHD-type_CS"/>
</dbReference>
<evidence type="ECO:0000313" key="6">
    <source>
        <dbReference type="EMBL" id="SPQ97823.1"/>
    </source>
</evidence>
<evidence type="ECO:0000313" key="8">
    <source>
        <dbReference type="Proteomes" id="UP000290189"/>
    </source>
</evidence>